<evidence type="ECO:0000313" key="5">
    <source>
        <dbReference type="EMBL" id="WBL36360.1"/>
    </source>
</evidence>
<dbReference type="InterPro" id="IPR010123">
    <property type="entry name" value="PHA_synth_III_E"/>
</dbReference>
<name>A0ABY7M7H3_9CHLR</name>
<keyword evidence="3" id="KW-0583">PHB biosynthesis</keyword>
<accession>A0ABY7M7H3</accession>
<evidence type="ECO:0000313" key="6">
    <source>
        <dbReference type="Proteomes" id="UP001212803"/>
    </source>
</evidence>
<dbReference type="RefSeq" id="WP_270056884.1">
    <property type="nucleotide sequence ID" value="NZ_CP115149.1"/>
</dbReference>
<gene>
    <name evidence="5" type="ORF">O0235_01945</name>
</gene>
<organism evidence="5 6">
    <name type="scientific">Tepidiforma flava</name>
    <dbReference type="NCBI Taxonomy" id="3004094"/>
    <lineage>
        <taxon>Bacteria</taxon>
        <taxon>Bacillati</taxon>
        <taxon>Chloroflexota</taxon>
        <taxon>Tepidiformia</taxon>
        <taxon>Tepidiformales</taxon>
        <taxon>Tepidiformaceae</taxon>
        <taxon>Tepidiforma</taxon>
    </lineage>
</organism>
<reference evidence="5 6" key="1">
    <citation type="journal article" date="2023" name="ISME J.">
        <title>Thermophilic Dehalococcoidia with unusual traits shed light on an unexpected past.</title>
        <authorList>
            <person name="Palmer M."/>
            <person name="Covington J.K."/>
            <person name="Zhou E.M."/>
            <person name="Thomas S.C."/>
            <person name="Habib N."/>
            <person name="Seymour C.O."/>
            <person name="Lai D."/>
            <person name="Johnston J."/>
            <person name="Hashimi A."/>
            <person name="Jiao J.Y."/>
            <person name="Muok A.R."/>
            <person name="Liu L."/>
            <person name="Xian W.D."/>
            <person name="Zhi X.Y."/>
            <person name="Li M.M."/>
            <person name="Silva L.P."/>
            <person name="Bowen B.P."/>
            <person name="Louie K."/>
            <person name="Briegel A."/>
            <person name="Pett-Ridge J."/>
            <person name="Weber P.K."/>
            <person name="Tocheva E.I."/>
            <person name="Woyke T."/>
            <person name="Northen T.R."/>
            <person name="Mayali X."/>
            <person name="Li W.J."/>
            <person name="Hedlund B.P."/>
        </authorList>
    </citation>
    <scope>NUCLEOTIDE SEQUENCE [LARGE SCALE GENOMIC DNA]</scope>
    <source>
        <strain evidence="5 6">YIM 72310</strain>
    </source>
</reference>
<sequence>MAEKQQTMDPLAMWREWVAQSERQWNAFLNQAMATDEFSKAMGRFMDFYLNLQKGMNETMGRYLQLVNMPSRQEVLALGERLSAIEERLGRIEGMLAKQAPAAGPAAQDNGAVPVKRPPRTKKPPTAEK</sequence>
<protein>
    <recommendedName>
        <fullName evidence="2">Poly(3-hydroxyalkanoate) polymerase subunit PhaE</fullName>
    </recommendedName>
</protein>
<dbReference type="Proteomes" id="UP001212803">
    <property type="component" value="Chromosome"/>
</dbReference>
<dbReference type="EMBL" id="CP115149">
    <property type="protein sequence ID" value="WBL36360.1"/>
    <property type="molecule type" value="Genomic_DNA"/>
</dbReference>
<evidence type="ECO:0000256" key="4">
    <source>
        <dbReference type="SAM" id="MobiDB-lite"/>
    </source>
</evidence>
<feature type="compositionally biased region" description="Low complexity" evidence="4">
    <location>
        <begin position="99"/>
        <end position="115"/>
    </location>
</feature>
<evidence type="ECO:0000256" key="3">
    <source>
        <dbReference type="ARBA" id="ARBA00022752"/>
    </source>
</evidence>
<proteinExistence type="predicted"/>
<keyword evidence="6" id="KW-1185">Reference proteome</keyword>
<comment type="pathway">
    <text evidence="1">Biopolymer metabolism; poly-(R)-3-hydroxybutanoate biosynthesis.</text>
</comment>
<feature type="region of interest" description="Disordered" evidence="4">
    <location>
        <begin position="99"/>
        <end position="129"/>
    </location>
</feature>
<evidence type="ECO:0000256" key="2">
    <source>
        <dbReference type="ARBA" id="ARBA00019066"/>
    </source>
</evidence>
<dbReference type="Pfam" id="PF09712">
    <property type="entry name" value="PHA_synth_III_E"/>
    <property type="match status" value="1"/>
</dbReference>
<evidence type="ECO:0000256" key="1">
    <source>
        <dbReference type="ARBA" id="ARBA00004683"/>
    </source>
</evidence>